<comment type="subcellular location">
    <subcellularLocation>
        <location evidence="1">Cell membrane</location>
        <topology evidence="1">Multi-pass membrane protein</topology>
    </subcellularLocation>
</comment>
<dbReference type="Pfam" id="PF00702">
    <property type="entry name" value="Hydrolase"/>
    <property type="match status" value="1"/>
</dbReference>
<dbReference type="InterPro" id="IPR036412">
    <property type="entry name" value="HAD-like_sf"/>
</dbReference>
<keyword evidence="4" id="KW-1003">Cell membrane</keyword>
<evidence type="ECO:0000259" key="14">
    <source>
        <dbReference type="PROSITE" id="PS50846"/>
    </source>
</evidence>
<feature type="transmembrane region" description="Helical" evidence="13">
    <location>
        <begin position="264"/>
        <end position="285"/>
    </location>
</feature>
<evidence type="ECO:0000256" key="12">
    <source>
        <dbReference type="ARBA" id="ARBA00023136"/>
    </source>
</evidence>
<dbReference type="PROSITE" id="PS50846">
    <property type="entry name" value="HMA_2"/>
    <property type="match status" value="1"/>
</dbReference>
<feature type="transmembrane region" description="Helical" evidence="13">
    <location>
        <begin position="239"/>
        <end position="258"/>
    </location>
</feature>
<keyword evidence="16" id="KW-1185">Reference proteome</keyword>
<feature type="domain" description="HMA" evidence="14">
    <location>
        <begin position="86"/>
        <end position="152"/>
    </location>
</feature>
<reference evidence="16" key="1">
    <citation type="submission" date="2016-10" db="EMBL/GenBank/DDBJ databases">
        <authorList>
            <person name="Varghese N."/>
            <person name="Submissions S."/>
        </authorList>
    </citation>
    <scope>NUCLEOTIDE SEQUENCE [LARGE SCALE GENOMIC DNA]</scope>
    <source>
        <strain evidence="16">CGMCC 1.12402</strain>
    </source>
</reference>
<dbReference type="SUPFAM" id="SSF81653">
    <property type="entry name" value="Calcium ATPase, transduction domain A"/>
    <property type="match status" value="1"/>
</dbReference>
<feature type="transmembrane region" description="Helical" evidence="13">
    <location>
        <begin position="444"/>
        <end position="467"/>
    </location>
</feature>
<dbReference type="Gene3D" id="2.70.150.10">
    <property type="entry name" value="Calcium-transporting ATPase, cytoplasmic transduction domain A"/>
    <property type="match status" value="1"/>
</dbReference>
<evidence type="ECO:0000256" key="1">
    <source>
        <dbReference type="ARBA" id="ARBA00004651"/>
    </source>
</evidence>
<proteinExistence type="inferred from homology"/>
<dbReference type="InterPro" id="IPR023214">
    <property type="entry name" value="HAD_sf"/>
</dbReference>
<dbReference type="GO" id="GO:0043682">
    <property type="term" value="F:P-type divalent copper transporter activity"/>
    <property type="evidence" value="ECO:0007669"/>
    <property type="project" value="TreeGrafter"/>
</dbReference>
<feature type="transmembrane region" description="Helical" evidence="13">
    <location>
        <begin position="735"/>
        <end position="757"/>
    </location>
</feature>
<protein>
    <submittedName>
        <fullName evidence="15">Cu+-exporting ATPase</fullName>
    </submittedName>
</protein>
<dbReference type="CDD" id="cd00371">
    <property type="entry name" value="HMA"/>
    <property type="match status" value="1"/>
</dbReference>
<evidence type="ECO:0000256" key="7">
    <source>
        <dbReference type="ARBA" id="ARBA00022723"/>
    </source>
</evidence>
<evidence type="ECO:0000256" key="6">
    <source>
        <dbReference type="ARBA" id="ARBA00022692"/>
    </source>
</evidence>
<feature type="transmembrane region" description="Helical" evidence="13">
    <location>
        <begin position="416"/>
        <end position="438"/>
    </location>
</feature>
<dbReference type="EMBL" id="FOIR01000004">
    <property type="protein sequence ID" value="SEW40775.1"/>
    <property type="molecule type" value="Genomic_DNA"/>
</dbReference>
<evidence type="ECO:0000256" key="10">
    <source>
        <dbReference type="ARBA" id="ARBA00022989"/>
    </source>
</evidence>
<dbReference type="InterPro" id="IPR059000">
    <property type="entry name" value="ATPase_P-type_domA"/>
</dbReference>
<dbReference type="InterPro" id="IPR001757">
    <property type="entry name" value="P_typ_ATPase"/>
</dbReference>
<dbReference type="Proteomes" id="UP000199437">
    <property type="component" value="Unassembled WGS sequence"/>
</dbReference>
<dbReference type="InterPro" id="IPR023299">
    <property type="entry name" value="ATPase_P-typ_cyto_dom_N"/>
</dbReference>
<keyword evidence="10 13" id="KW-1133">Transmembrane helix</keyword>
<dbReference type="PRINTS" id="PR00119">
    <property type="entry name" value="CATATPASE"/>
</dbReference>
<keyword evidence="8" id="KW-0460">Magnesium</keyword>
<evidence type="ECO:0000256" key="2">
    <source>
        <dbReference type="ARBA" id="ARBA00006024"/>
    </source>
</evidence>
<dbReference type="NCBIfam" id="TIGR01494">
    <property type="entry name" value="ATPase_P-type"/>
    <property type="match status" value="1"/>
</dbReference>
<keyword evidence="5" id="KW-0597">Phosphoprotein</keyword>
<evidence type="ECO:0000256" key="5">
    <source>
        <dbReference type="ARBA" id="ARBA00022553"/>
    </source>
</evidence>
<dbReference type="InterPro" id="IPR018303">
    <property type="entry name" value="ATPase_P-typ_P_site"/>
</dbReference>
<evidence type="ECO:0000256" key="13">
    <source>
        <dbReference type="SAM" id="Phobius"/>
    </source>
</evidence>
<dbReference type="InterPro" id="IPR008250">
    <property type="entry name" value="ATPase_P-typ_transduc_dom_A_sf"/>
</dbReference>
<dbReference type="RefSeq" id="WP_162844615.1">
    <property type="nucleotide sequence ID" value="NZ_RBHZ01000001.1"/>
</dbReference>
<dbReference type="InterPro" id="IPR036163">
    <property type="entry name" value="HMA_dom_sf"/>
</dbReference>
<dbReference type="GO" id="GO:0055070">
    <property type="term" value="P:copper ion homeostasis"/>
    <property type="evidence" value="ECO:0007669"/>
    <property type="project" value="TreeGrafter"/>
</dbReference>
<dbReference type="GO" id="GO:0005507">
    <property type="term" value="F:copper ion binding"/>
    <property type="evidence" value="ECO:0007669"/>
    <property type="project" value="TreeGrafter"/>
</dbReference>
<sequence>MAITTSCYHCGDPCETDQIEFDDKSFCCAGCKTVYEILSENDLCDYYDLEANPGISQSNQSNGLFEYLDNAEVKKQLLDFSDGEQEKVTLFVPNIHCSSCIWLLEHLDRLAPQVIHANVNFTQRKVSIHYKTDGFSLKQLAELLHRIGYGAVINLEAQEDAEQVHQADKKLWVKLGVAGFCFGNVMLLSFPEYLGLSELEREYQTIFRWISALMAVPVVFYAASDYFISAFKSLRQRFINIDVPIALGIITLFVRSFYEVAANVGSGYFDSLVSLIFFLLIGKWFQHKTYRNLSFDRDYKSYFPLAVLRKKDNAVDAVMVKDIKKGDELIIRNTEVVPADAILIDGEASIDYSFVTGESAAVAKVKGDLVYAGGRLVGKQAHFIAQKDVSQSYLTSLWNDQAFEKERKSKRLIDQVSQYFTVIIMLVATGAAFYWQQVDPSKTWLVFTAVLIVACPCALALATPFTWGSVLRVFSRNQFYLKNADIIEDLQKIGTIVFDKTGTITETASQDLEFVGEPLTEGERAMTSMAVASSTHPLSRRVNQSLKASGSAYSLEQFDELSGKGVFAVVSGVEVKLGSAKFVGAKASEAVETSEVFLSIGGKVRGRFLVKNTYRKGFKALVDDLAAHFKLSVLSGDNEAEKERLQTLLPEGTSIRFKQSPHNKLQVVKGLQTAGANVMMMGDGLNDAGALKQSNVGVAVTEDISMFSPASDAIMHANAFGALSKLMALVKQAKWVVIASFVISFIYNIGGLTFAVAGWLTPLFAAILMPLSSISVVLFTTLIINWLGKRKGL</sequence>
<dbReference type="Gene3D" id="3.40.50.1000">
    <property type="entry name" value="HAD superfamily/HAD-like"/>
    <property type="match status" value="1"/>
</dbReference>
<comment type="similarity">
    <text evidence="2">Belongs to the cation transport ATPase (P-type) (TC 3.A.3) family. Type IB subfamily.</text>
</comment>
<keyword evidence="6 13" id="KW-0812">Transmembrane</keyword>
<keyword evidence="3" id="KW-0813">Transport</keyword>
<evidence type="ECO:0000256" key="3">
    <source>
        <dbReference type="ARBA" id="ARBA00022448"/>
    </source>
</evidence>
<dbReference type="GO" id="GO:0005886">
    <property type="term" value="C:plasma membrane"/>
    <property type="evidence" value="ECO:0007669"/>
    <property type="project" value="UniProtKB-SubCell"/>
</dbReference>
<dbReference type="InterPro" id="IPR006121">
    <property type="entry name" value="HMA_dom"/>
</dbReference>
<evidence type="ECO:0000256" key="8">
    <source>
        <dbReference type="ARBA" id="ARBA00022842"/>
    </source>
</evidence>
<feature type="transmembrane region" description="Helical" evidence="13">
    <location>
        <begin position="171"/>
        <end position="194"/>
    </location>
</feature>
<dbReference type="GO" id="GO:0016887">
    <property type="term" value="F:ATP hydrolysis activity"/>
    <property type="evidence" value="ECO:0007669"/>
    <property type="project" value="InterPro"/>
</dbReference>
<feature type="transmembrane region" description="Helical" evidence="13">
    <location>
        <begin position="763"/>
        <end position="787"/>
    </location>
</feature>
<keyword evidence="7" id="KW-0479">Metal-binding</keyword>
<dbReference type="PANTHER" id="PTHR43520:SF5">
    <property type="entry name" value="CATION-TRANSPORTING P-TYPE ATPASE-RELATED"/>
    <property type="match status" value="1"/>
</dbReference>
<evidence type="ECO:0000256" key="11">
    <source>
        <dbReference type="ARBA" id="ARBA00023065"/>
    </source>
</evidence>
<organism evidence="15 16">
    <name type="scientific">Roseivirga pacifica</name>
    <dbReference type="NCBI Taxonomy" id="1267423"/>
    <lineage>
        <taxon>Bacteria</taxon>
        <taxon>Pseudomonadati</taxon>
        <taxon>Bacteroidota</taxon>
        <taxon>Cytophagia</taxon>
        <taxon>Cytophagales</taxon>
        <taxon>Roseivirgaceae</taxon>
        <taxon>Roseivirga</taxon>
    </lineage>
</organism>
<feature type="transmembrane region" description="Helical" evidence="13">
    <location>
        <begin position="206"/>
        <end position="227"/>
    </location>
</feature>
<dbReference type="Gene3D" id="3.40.1110.10">
    <property type="entry name" value="Calcium-transporting ATPase, cytoplasmic domain N"/>
    <property type="match status" value="1"/>
</dbReference>
<dbReference type="Gene3D" id="3.30.70.100">
    <property type="match status" value="1"/>
</dbReference>
<dbReference type="AlphaFoldDB" id="A0A1I0RIT7"/>
<accession>A0A1I0RIT7</accession>
<evidence type="ECO:0000313" key="16">
    <source>
        <dbReference type="Proteomes" id="UP000199437"/>
    </source>
</evidence>
<evidence type="ECO:0000256" key="4">
    <source>
        <dbReference type="ARBA" id="ARBA00022475"/>
    </source>
</evidence>
<dbReference type="InterPro" id="IPR021993">
    <property type="entry name" value="ATPase-cat-bd"/>
</dbReference>
<dbReference type="SUPFAM" id="SSF55008">
    <property type="entry name" value="HMA, heavy metal-associated domain"/>
    <property type="match status" value="1"/>
</dbReference>
<keyword evidence="12 13" id="KW-0472">Membrane</keyword>
<evidence type="ECO:0000256" key="9">
    <source>
        <dbReference type="ARBA" id="ARBA00022967"/>
    </source>
</evidence>
<dbReference type="Pfam" id="PF12156">
    <property type="entry name" value="ATPase-cat_bd"/>
    <property type="match status" value="1"/>
</dbReference>
<dbReference type="PANTHER" id="PTHR43520">
    <property type="entry name" value="ATP7, ISOFORM B"/>
    <property type="match status" value="1"/>
</dbReference>
<gene>
    <name evidence="15" type="ORF">SAMN05216290_3633</name>
</gene>
<dbReference type="SUPFAM" id="SSF56784">
    <property type="entry name" value="HAD-like"/>
    <property type="match status" value="1"/>
</dbReference>
<dbReference type="PROSITE" id="PS00154">
    <property type="entry name" value="ATPASE_E1_E2"/>
    <property type="match status" value="1"/>
</dbReference>
<dbReference type="STRING" id="1267423.SAMN05216290_3633"/>
<keyword evidence="11" id="KW-0406">Ion transport</keyword>
<name>A0A1I0RIT7_9BACT</name>
<evidence type="ECO:0000313" key="15">
    <source>
        <dbReference type="EMBL" id="SEW40775.1"/>
    </source>
</evidence>
<keyword evidence="9" id="KW-1278">Translocase</keyword>
<dbReference type="Pfam" id="PF00122">
    <property type="entry name" value="E1-E2_ATPase"/>
    <property type="match status" value="1"/>
</dbReference>
<dbReference type="GO" id="GO:0005524">
    <property type="term" value="F:ATP binding"/>
    <property type="evidence" value="ECO:0007669"/>
    <property type="project" value="InterPro"/>
</dbReference>